<evidence type="ECO:0000256" key="1">
    <source>
        <dbReference type="ARBA" id="ARBA00011028"/>
    </source>
</evidence>
<keyword evidence="3" id="KW-0813">Transport</keyword>
<dbReference type="PANTHER" id="PTHR42953:SF3">
    <property type="entry name" value="HIGH-AFFINITY ZINC UPTAKE SYSTEM PROTEIN ZNUA"/>
    <property type="match status" value="1"/>
</dbReference>
<keyword evidence="5" id="KW-0864">Zinc transport</keyword>
<dbReference type="PANTHER" id="PTHR42953">
    <property type="entry name" value="HIGH-AFFINITY ZINC UPTAKE SYSTEM PROTEIN ZNUA-RELATED"/>
    <property type="match status" value="1"/>
</dbReference>
<dbReference type="GO" id="GO:0006829">
    <property type="term" value="P:zinc ion transport"/>
    <property type="evidence" value="ECO:0007669"/>
    <property type="project" value="UniProtKB-KW"/>
</dbReference>
<keyword evidence="5" id="KW-0406">Ion transport</keyword>
<dbReference type="GO" id="GO:0046872">
    <property type="term" value="F:metal ion binding"/>
    <property type="evidence" value="ECO:0007669"/>
    <property type="project" value="InterPro"/>
</dbReference>
<keyword evidence="5" id="KW-0862">Zinc</keyword>
<keyword evidence="8" id="KW-1185">Reference proteome</keyword>
<proteinExistence type="inferred from homology"/>
<accession>A0A7Z1AEI5</accession>
<evidence type="ECO:0000313" key="7">
    <source>
        <dbReference type="EMBL" id="ODJ86892.1"/>
    </source>
</evidence>
<feature type="chain" id="PRO_5030732653" description="High-affinity zinc uptake system protein ZnuA" evidence="6">
    <location>
        <begin position="24"/>
        <end position="317"/>
    </location>
</feature>
<dbReference type="OrthoDB" id="9793396at2"/>
<feature type="signal peptide" evidence="6">
    <location>
        <begin position="1"/>
        <end position="23"/>
    </location>
</feature>
<evidence type="ECO:0000256" key="3">
    <source>
        <dbReference type="ARBA" id="ARBA00022448"/>
    </source>
</evidence>
<sequence length="317" mass="35823">MTPLRHYFSLIMVLCSLSGNAHGALNVVVSLKPVHSLLASLMQDVAEPRLLLDDSQSPHDVSLKPSQVRMLNQADLIVWVGPTLEPALSHLLQRQSFEAPILSLLETPDLNLLPIRNRHEWRSHGHPHDHGDSHPDQAEIPAMLDNHIWLSPDNAAAMVRHLTQRLIELDDTHSEIFRKNSRNLLNRLHTFDDELSSQLKPIANTPYIVFHDAYQYFEAHYDMHTVGTVNISPEQLSGARHVHRLRQTIKERGARCIFTEPQFEPKLVHTLVEDLAVKTGELDPLGKQLTPGPDCYFSLMRGLADNLLDCLSGEIPK</sequence>
<organism evidence="7 8">
    <name type="scientific">Candidatus Thiodiazotropha endolucinida</name>
    <dbReference type="NCBI Taxonomy" id="1655433"/>
    <lineage>
        <taxon>Bacteria</taxon>
        <taxon>Pseudomonadati</taxon>
        <taxon>Pseudomonadota</taxon>
        <taxon>Gammaproteobacteria</taxon>
        <taxon>Chromatiales</taxon>
        <taxon>Sedimenticolaceae</taxon>
        <taxon>Candidatus Thiodiazotropha</taxon>
    </lineage>
</organism>
<reference evidence="7 8" key="1">
    <citation type="submission" date="2016-06" db="EMBL/GenBank/DDBJ databases">
        <title>Genome sequence of endosymbiont of Candidatus Endolucinida thiodiazotropha.</title>
        <authorList>
            <person name="Poehlein A."/>
            <person name="Koenig S."/>
            <person name="Heiden S.E."/>
            <person name="Thuermer A."/>
            <person name="Voget S."/>
            <person name="Daniel R."/>
            <person name="Markert S."/>
            <person name="Gros O."/>
            <person name="Schweder T."/>
        </authorList>
    </citation>
    <scope>NUCLEOTIDE SEQUENCE [LARGE SCALE GENOMIC DNA]</scope>
    <source>
        <strain evidence="7 8">COS</strain>
    </source>
</reference>
<gene>
    <name evidence="7" type="primary">znuA_1</name>
    <name evidence="7" type="ORF">CODIS_28480</name>
</gene>
<evidence type="ECO:0000313" key="8">
    <source>
        <dbReference type="Proteomes" id="UP000094769"/>
    </source>
</evidence>
<evidence type="ECO:0000256" key="5">
    <source>
        <dbReference type="ARBA" id="ARBA00022906"/>
    </source>
</evidence>
<evidence type="ECO:0000256" key="4">
    <source>
        <dbReference type="ARBA" id="ARBA00022729"/>
    </source>
</evidence>
<evidence type="ECO:0000256" key="6">
    <source>
        <dbReference type="SAM" id="SignalP"/>
    </source>
</evidence>
<comment type="caution">
    <text evidence="7">The sequence shown here is derived from an EMBL/GenBank/DDBJ whole genome shotgun (WGS) entry which is preliminary data.</text>
</comment>
<dbReference type="Proteomes" id="UP000094769">
    <property type="component" value="Unassembled WGS sequence"/>
</dbReference>
<dbReference type="SUPFAM" id="SSF53807">
    <property type="entry name" value="Helical backbone' metal receptor"/>
    <property type="match status" value="1"/>
</dbReference>
<protein>
    <recommendedName>
        <fullName evidence="2">High-affinity zinc uptake system protein ZnuA</fullName>
    </recommendedName>
</protein>
<keyword evidence="4 6" id="KW-0732">Signal</keyword>
<dbReference type="AlphaFoldDB" id="A0A7Z1AEI5"/>
<dbReference type="Pfam" id="PF01297">
    <property type="entry name" value="ZnuA"/>
    <property type="match status" value="1"/>
</dbReference>
<evidence type="ECO:0000256" key="2">
    <source>
        <dbReference type="ARBA" id="ARBA00015915"/>
    </source>
</evidence>
<dbReference type="InterPro" id="IPR050492">
    <property type="entry name" value="Bact_metal-bind_prot9"/>
</dbReference>
<dbReference type="InterPro" id="IPR006127">
    <property type="entry name" value="ZnuA-like"/>
</dbReference>
<dbReference type="Gene3D" id="3.40.50.1980">
    <property type="entry name" value="Nitrogenase molybdenum iron protein domain"/>
    <property type="match status" value="2"/>
</dbReference>
<name>A0A7Z1AEI5_9GAMM</name>
<dbReference type="EMBL" id="MARB01000016">
    <property type="protein sequence ID" value="ODJ86892.1"/>
    <property type="molecule type" value="Genomic_DNA"/>
</dbReference>
<comment type="similarity">
    <text evidence="1">Belongs to the bacterial solute-binding protein 9 family.</text>
</comment>